<dbReference type="SMART" id="SM00825">
    <property type="entry name" value="PKS_KS"/>
    <property type="match status" value="1"/>
</dbReference>
<dbReference type="Gene3D" id="2.30.38.10">
    <property type="entry name" value="Luciferase, Domain 3"/>
    <property type="match status" value="1"/>
</dbReference>
<keyword evidence="4" id="KW-0596">Phosphopantetheine</keyword>
<evidence type="ECO:0000256" key="8">
    <source>
        <dbReference type="ARBA" id="ARBA00029443"/>
    </source>
</evidence>
<dbReference type="Pfam" id="PF00668">
    <property type="entry name" value="Condensation"/>
    <property type="match status" value="2"/>
</dbReference>
<name>A0A0G3BPG9_9BURK</name>
<dbReference type="InterPro" id="IPR015422">
    <property type="entry name" value="PyrdxlP-dep_Trfase_small"/>
</dbReference>
<dbReference type="Gene3D" id="3.40.50.12780">
    <property type="entry name" value="N-terminal domain of ligase-like"/>
    <property type="match status" value="2"/>
</dbReference>
<dbReference type="FunFam" id="1.10.1200.10:FF:000005">
    <property type="entry name" value="Nonribosomal peptide synthetase 1"/>
    <property type="match status" value="1"/>
</dbReference>
<dbReference type="FunFam" id="3.40.50.12780:FF:000012">
    <property type="entry name" value="Non-ribosomal peptide synthetase"/>
    <property type="match status" value="1"/>
</dbReference>
<dbReference type="FunFam" id="3.40.50.980:FF:000001">
    <property type="entry name" value="Non-ribosomal peptide synthetase"/>
    <property type="match status" value="1"/>
</dbReference>
<dbReference type="InterPro" id="IPR025110">
    <property type="entry name" value="AMP-bd_C"/>
</dbReference>
<feature type="domain" description="Carrier" evidence="10">
    <location>
        <begin position="3173"/>
        <end position="3248"/>
    </location>
</feature>
<dbReference type="Pfam" id="PF00501">
    <property type="entry name" value="AMP-binding"/>
    <property type="match status" value="2"/>
</dbReference>
<comment type="similarity">
    <text evidence="8">In the C-terminal section; belongs to the NRP synthetase family.</text>
</comment>
<dbReference type="InterPro" id="IPR010071">
    <property type="entry name" value="AA_adenyl_dom"/>
</dbReference>
<dbReference type="SUPFAM" id="SSF47336">
    <property type="entry name" value="ACP-like"/>
    <property type="match status" value="4"/>
</dbReference>
<evidence type="ECO:0000256" key="9">
    <source>
        <dbReference type="SAM" id="MobiDB-lite"/>
    </source>
</evidence>
<protein>
    <submittedName>
        <fullName evidence="12">Malonyl CoA-acyl carrier protein transacylase</fullName>
    </submittedName>
</protein>
<dbReference type="InterPro" id="IPR014031">
    <property type="entry name" value="Ketoacyl_synth_C"/>
</dbReference>
<comment type="cofactor">
    <cofactor evidence="1">
        <name>pyridoxal 5'-phosphate</name>
        <dbReference type="ChEBI" id="CHEBI:597326"/>
    </cofactor>
</comment>
<dbReference type="PROSITE" id="PS00012">
    <property type="entry name" value="PHOSPHOPANTETHEINE"/>
    <property type="match status" value="1"/>
</dbReference>
<sequence>MAEWLHAAARRAPEQPALESPQGVLSYAELLASVTSLSSRLKQAGIGPGERVAIAATRAPETIVAILATVDAGVAYVPLDLAYPDDRLQSMLADAQPRVVLGEPGALAELQARVGALPGLDQPAAPAPLPHAAEPDLCYVLFTSGSTGKPKGVAMGALPLQHLIAWHAAHPRLGQPARTLQFAPLSFDVHFQEIFSTLACGGTLVLLPDAQRRDPQQLHRALITARVQRMFLPYVALQMLAEASREQVPPDLLDVISAGEQLQVTPAIRALFAQLPAAVLHNHYGPTESHVVTAHELEGPAESWPQIPPIGRALPHVRLALRNANSQRPTKAGRGELLLGGETLAHGYLGQADLSAERFRDDLPGLPGRWYVSGDLVERGPHGVWTYLGRADQQLKVDGFRIEPGEIELALMTHPAVRDAVVTAPELPGIGRQLVAHVVPREAGAASDATAFAGVLREHLRGSLPEYMLPVRYVCLERLPTTPSGKIDRRNLPLPTPDARLQAGTDDVPALMQALWQELLGLPHIDEHANLFELGAKSLLVLRFVTRLREAGVRNVSVADVYDRPTLAGLCAVVRGADASKPKRARRPASDSDGIAIVGMAVRAADAPDVDGFWQHLMEQREGIRRFADHELDASVPAELRSRPNFVAARGVLADADRFDAAFFGISAREATVLDPQQRLFLELCWSALEHAAIDPARGDLRVGVYAGVANNSYIGALRAEQPELVQQFGEFATMLASEKDYVATRVANRLNLNGPAVSVHTACSTGLVAVAQAWHALSAGLADVALAGGATVIVPQAGGYLHVEGGMESADGRCRPFDADASGTVFASAGGVVVLKRLEDALAEGDTVYAVIRGVGLNNDGGDKASFTAPSVNGQAGAVRMALDHAGLNARSIGYVEAHGTGTPLGDPIEIAALTRAWRSDTADTQYCGIGSLKSNLGHTVAASGVLGLIKAALALHHETIPATLHFQRPNPEIDFANSPFRVVAETTAWPRGAEPRRAAVSSYGVGGTNAHLVIEEAPLRPLPAATEDPADAGRLHLLPLSARSPQAVLQRARDLADHLQQQQPGLRLEDVAATLMRGRQPMPHRVAVVAADVSSAVSALRALNGSRQASGRPRLVYLFPGQGSQHPGMARRLYDEAPAFRVALDRCLAAATPTLAANLRAWLLDADPADAKASESLARTQHAQPALFCVSYALASWLDSLGLQPDAMIGHSVGEYAAACIAGVFTPEQAMAAVVARGKAMAAQPPGAMLAVRAGADKVSASLPPGVEIAGYNAPELTVVAGAFDAIDAYASQLEADAIGVTRLHVSHAFHSAAMAGALPRVADALRGLAPSAPTLRLYSCVTGEPLRAEQATDPEYWASQVRAPVQFSRAVAAEAAAGDNLVFVEVGPSQALTALLRQHRTPAGQVPHIVPLLGPARAPGDPAVAALSGVGALWCAGVEVAWPVAAHARRLALPTYPFAGERHWFARRAPVSAAGAPAVAAPAAPVTVPSSAAIAPTMSRLPRLAQELTRILSDVSGLSADELNAASSFVDQGLDSLSLTQATLELERVFGLKLRFRRLLEDLDTLDKLVEFLDAQLPAGQFAPEAPAAAPAPAATTALPGVGGPGPAALPVNTDAAGMSGLQWVIQQQMQLMAQQLSVLSGQALAAPQLAMPVPAAAAAQPAAAPASAEPAQPSIKALVEQPFGASARITLQPQLDFTPAQRHWLDEFTTRYNARTGQSKAYSQQHRKLMADPRVVTGFNPLWKDLVYPLVVNRSKGARLWDLDGNEYIDLLSCFGANLLGYQPEAVVQAMAEQLQQGIEVGPQHPLAGEVAQLISDFTGMERVAFCNTGSEAVMGAMRIARTVTGRKTIAIFTNSYHGIFDEVIVRGTKQLRSLSAAPGILASAVENVLVLDYASDESLRVLRERGHELAAIMIEPIQNKLPTLQPRGFVQSLREICDAKGCALIFDEVVTGFRVAPGGAQEFYGVRADLATYGKVIGGGLPFAAIAGSSRWLDALDGGDWQYGDTSYPEAGVTYFAGTFVRHPLALAAARAALLHLKRGGSGFYRQLNERTQHLVERLNTAFAVRGAPVKAVHCASIWRLQWDDNQKHVSLFYYLARHRGLHLYEQFGHFVTEAMGEAETDRIFEVFTEALDELMALGFILPREGTPPSPPSGGGGQPATGAPNDGPLSPGQTERWLAAGFDTNARRALNESFCVSLAGPVDLPALKAALQDVLTRHQAFRIRFDIDQPRQTLAPAAAVPVQEVDLRSEADADAALDAFCTEASGRDFPLGTAPLAACSLLFLSDGRVVVHLVASHLVFDGWASSVFNAELATAYRARSHGIAPVLPPAESPLLFARQELERMEGPAGQACLRYWQEVLRHPPARLELGDRTAPSPRRYAADTERWRIEGELYTRLRQQARRNGTTLFQLLLGAVTLMLQRQSGQDEFLVSIPYASQSQERRGPLMADGVLDLPLRLGVQAGDTPSRLVKRVREQLLDALEQPLMTQGTVARALGLRSAGDRPALTGVYFNLNPKVDLSAFAPLRAALHEGRKRGTLGELFFNFYELDDALSLDLHYSTEFFSPQRASALVAALLDACERVVADPDLPLQAEAAAPVAAAPQPKASVQAPQPVVVAAVPAAPTATASTPTAPAPAPGARQIDPRLLAWNATEAPLAERPRVEQWIAEQAARTPDEIAVVARGRQLSYRELDRRANRYAHLLQGEGIGPGDRVGLCLSRGPELLPALLGVLKAGAAYVPLDPGFPRERLHYMAEDAGLALVITESAHAELAGVPREQQLRIDEDVARIDAEPDHQLPLPTDLPADATAYVIYTSGSTGKPKGVVLPQRAVCNFLASMQREPGLAARDRLLAVTTLSFDIAVLELLLPLTVGARVVIAQRDDAMDGEVLARLIAEHGITVMQATPTTWHMLLDAGWTPPTGFRTLCGGEPLPPSLAARLLAQKVALWNLYGPTETTVWSTLSRITDPQQRITVGRPIDNTQVWILDEHMAPCAVGAEGEICIGGAGVASGYFKRPELSAERFVADPFNPHDPDARLYRTGDLGRWREDGTIEHLGRLDFQVKIRGYRIELGEIEARLAALPGVARSVVVAREDSPGDVRLVAYFVPQAGATPEPAALREALRAGLPDYMLPQYVVPLDTFPLLPNGKIDRKSLPAPSVPAPDTSRSVEPPRNDLERTIAAAMQAVLKLPAVGLHDDFFSLGGHSLLAARLVGQLNRELGLQLNLRVLFESPSVEKLSQAIEQQRGSQQAAPQRAPLVKRADQSRAPLTLMQERIRFIEEMRPGQVMYNAPSCHRLRGPMDLQAFDRAFGEMVRRHSALRTAIVRTPEGHVQQVHDDVAVSLLPLEDLTTLPAGERECQLLDRLEALTAHTFALDQAPLFTARLFRLADDHHVLFFMPHHIVWDGWSFDILYTEMSALYDAYRNGQTPTLPEPPFSYGDFAEWHGQWLRSDEMQQQLNYWKQQFDRLPPSHEPPADKPRQLAHTNRGETAWLQLNTAQAERVRELAKQTGSTLSIVALSVYAAMMSQWLGDPHPAIGMPVRGRPLPELESVMGFFNNMLPLRPTVQTGLSALDWIKATRHTVVEAFAHQDVPFELLAQQLESRQQGARGRLYQVMFSFQDARQRQDHWGPLAHERIKVMQKGATEDINLWLVEVPGGIEGGVQYNAELFLQSTAEWLRDRFLALLERFVEQPGRPVAELLADVSADTPTEPAGSPSPAVDTVAAVTTLQSWLSAQPDAPALRSAERSLRYAELQQLVSATVERLPQGDAAPRAIGICIADPVASAVAALAALSSGARCLVVDPHGTAPTLRATLAAGEVDCVISDESFRIHVPAPLAWLDAKTLPGHVPAATLPKLPRQDYTGAAETPRRAVSVEQYVGAAQQLGAVLTLSAGTTVLALEGAPRSHQLFDLCLALACGGDCLITADNPQAVPPSLLARTPTLLMAGGPTWCRWLDARPGTPLPTVALLDAAEASPRLVAELRQAGCTPWAFLRADDTGVPVSAGVLEADDPGHAGALLLSGLQIVDADGQPVPPGRGGRLKTAASGAAGQRQARWRSDGRLQVVADDECLQIDGWAVQRTGLAQALGGLPGVGSVEVSLVEPRPGDRRLRVQATPASGSTLDVAALTTTLKQGLPQRLGAAVEIQLAAAPAAAKAAGANGASASGGDTLTDAQRAVAEVWSELLRVSRIEPKDNFFDLGGTSLLAMQAVARLEQRFRRPVNARRYVFETLAQLATAYEGGTEPAAAVVAAPEGKAAPATTSPRPAKGVLGRLTGWLPRRTAPKAAEPDAADRSS</sequence>
<keyword evidence="5" id="KW-0597">Phosphoprotein</keyword>
<dbReference type="InterPro" id="IPR015421">
    <property type="entry name" value="PyrdxlP-dep_Trfase_major"/>
</dbReference>
<evidence type="ECO:0000256" key="1">
    <source>
        <dbReference type="ARBA" id="ARBA00001933"/>
    </source>
</evidence>
<dbReference type="InterPro" id="IPR036736">
    <property type="entry name" value="ACP-like_sf"/>
</dbReference>
<dbReference type="InterPro" id="IPR020806">
    <property type="entry name" value="PKS_PP-bd"/>
</dbReference>
<dbReference type="InterPro" id="IPR020841">
    <property type="entry name" value="PKS_Beta-ketoAc_synthase_dom"/>
</dbReference>
<dbReference type="PATRIC" id="fig|413882.6.peg.3318"/>
<dbReference type="Pfam" id="PF00550">
    <property type="entry name" value="PP-binding"/>
    <property type="match status" value="4"/>
</dbReference>
<dbReference type="PANTHER" id="PTHR45527">
    <property type="entry name" value="NONRIBOSOMAL PEPTIDE SYNTHETASE"/>
    <property type="match status" value="1"/>
</dbReference>
<dbReference type="InterPro" id="IPR032821">
    <property type="entry name" value="PKS_assoc"/>
</dbReference>
<keyword evidence="13" id="KW-1185">Reference proteome</keyword>
<feature type="region of interest" description="Disordered" evidence="9">
    <location>
        <begin position="3155"/>
        <end position="3174"/>
    </location>
</feature>
<dbReference type="PROSITE" id="PS50075">
    <property type="entry name" value="CARRIER"/>
    <property type="match status" value="4"/>
</dbReference>
<evidence type="ECO:0000256" key="6">
    <source>
        <dbReference type="ARBA" id="ARBA00022679"/>
    </source>
</evidence>
<evidence type="ECO:0000259" key="11">
    <source>
        <dbReference type="PROSITE" id="PS52004"/>
    </source>
</evidence>
<dbReference type="GO" id="GO:0006633">
    <property type="term" value="P:fatty acid biosynthetic process"/>
    <property type="evidence" value="ECO:0007669"/>
    <property type="project" value="InterPro"/>
</dbReference>
<dbReference type="SUPFAM" id="SSF52151">
    <property type="entry name" value="FabD/lysophospholipase-like"/>
    <property type="match status" value="1"/>
</dbReference>
<dbReference type="PANTHER" id="PTHR45527:SF1">
    <property type="entry name" value="FATTY ACID SYNTHASE"/>
    <property type="match status" value="1"/>
</dbReference>
<dbReference type="InterPro" id="IPR006162">
    <property type="entry name" value="Ppantetheine_attach_site"/>
</dbReference>
<feature type="region of interest" description="Disordered" evidence="9">
    <location>
        <begin position="4258"/>
        <end position="4297"/>
    </location>
</feature>
<dbReference type="InterPro" id="IPR020845">
    <property type="entry name" value="AMP-binding_CS"/>
</dbReference>
<dbReference type="FunFam" id="3.30.300.30:FF:000010">
    <property type="entry name" value="Enterobactin synthetase component F"/>
    <property type="match status" value="1"/>
</dbReference>
<dbReference type="GO" id="GO:0047527">
    <property type="term" value="F:2,3-dihydroxybenzoate-serine ligase activity"/>
    <property type="evidence" value="ECO:0007669"/>
    <property type="project" value="TreeGrafter"/>
</dbReference>
<dbReference type="Proteomes" id="UP000035352">
    <property type="component" value="Chromosome"/>
</dbReference>
<dbReference type="GO" id="GO:0005829">
    <property type="term" value="C:cytosol"/>
    <property type="evidence" value="ECO:0007669"/>
    <property type="project" value="TreeGrafter"/>
</dbReference>
<dbReference type="Pfam" id="PF13193">
    <property type="entry name" value="AMP-binding_C"/>
    <property type="match status" value="2"/>
</dbReference>
<dbReference type="EMBL" id="CP011371">
    <property type="protein sequence ID" value="AKJ29873.1"/>
    <property type="molecule type" value="Genomic_DNA"/>
</dbReference>
<evidence type="ECO:0000256" key="2">
    <source>
        <dbReference type="ARBA" id="ARBA00001957"/>
    </source>
</evidence>
<dbReference type="Pfam" id="PF00698">
    <property type="entry name" value="Acyl_transf_1"/>
    <property type="match status" value="1"/>
</dbReference>
<dbReference type="InterPro" id="IPR016039">
    <property type="entry name" value="Thiolase-like"/>
</dbReference>
<dbReference type="SMART" id="SM00827">
    <property type="entry name" value="PKS_AT"/>
    <property type="match status" value="1"/>
</dbReference>
<reference evidence="12 13" key="1">
    <citation type="submission" date="2015-05" db="EMBL/GenBank/DDBJ databases">
        <authorList>
            <person name="Tang B."/>
            <person name="Yu Y."/>
        </authorList>
    </citation>
    <scope>NUCLEOTIDE SEQUENCE [LARGE SCALE GENOMIC DNA]</scope>
    <source>
        <strain evidence="12 13">DSM 7029</strain>
    </source>
</reference>
<feature type="region of interest" description="Disordered" evidence="9">
    <location>
        <begin position="2148"/>
        <end position="2179"/>
    </location>
</feature>
<dbReference type="Gene3D" id="3.40.50.1820">
    <property type="entry name" value="alpha/beta hydrolase"/>
    <property type="match status" value="1"/>
</dbReference>
<dbReference type="NCBIfam" id="TIGR01733">
    <property type="entry name" value="AA-adenyl-dom"/>
    <property type="match status" value="2"/>
</dbReference>
<dbReference type="Gene3D" id="3.40.50.980">
    <property type="match status" value="2"/>
</dbReference>
<dbReference type="CDD" id="cd12116">
    <property type="entry name" value="A_NRPS_Ta1_like"/>
    <property type="match status" value="1"/>
</dbReference>
<evidence type="ECO:0000259" key="10">
    <source>
        <dbReference type="PROSITE" id="PS50075"/>
    </source>
</evidence>
<dbReference type="GO" id="GO:0009239">
    <property type="term" value="P:enterobactin biosynthetic process"/>
    <property type="evidence" value="ECO:0007669"/>
    <property type="project" value="TreeGrafter"/>
</dbReference>
<dbReference type="PROSITE" id="PS00455">
    <property type="entry name" value="AMP_BINDING"/>
    <property type="match status" value="2"/>
</dbReference>
<dbReference type="SUPFAM" id="SSF56801">
    <property type="entry name" value="Acetyl-CoA synthetase-like"/>
    <property type="match status" value="3"/>
</dbReference>
<dbReference type="Gene3D" id="3.90.1150.10">
    <property type="entry name" value="Aspartate Aminotransferase, domain 1"/>
    <property type="match status" value="1"/>
</dbReference>
<dbReference type="InterPro" id="IPR049704">
    <property type="entry name" value="Aminotrans_3_PPA_site"/>
</dbReference>
<dbReference type="PROSITE" id="PS00600">
    <property type="entry name" value="AA_TRANSFER_CLASS_3"/>
    <property type="match status" value="1"/>
</dbReference>
<dbReference type="KEGG" id="pbh:AAW51_3182"/>
<feature type="domain" description="Carrier" evidence="10">
    <location>
        <begin position="1498"/>
        <end position="1580"/>
    </location>
</feature>
<dbReference type="FunFam" id="2.30.38.10:FF:000001">
    <property type="entry name" value="Non-ribosomal peptide synthetase PvdI"/>
    <property type="match status" value="1"/>
</dbReference>
<proteinExistence type="inferred from homology"/>
<keyword evidence="7" id="KW-0663">Pyridoxal phosphate</keyword>
<dbReference type="FunFam" id="3.30.300.30:FF:000015">
    <property type="entry name" value="Nonribosomal peptide synthase SidD"/>
    <property type="match status" value="1"/>
</dbReference>
<dbReference type="CDD" id="cd19531">
    <property type="entry name" value="LCL_NRPS-like"/>
    <property type="match status" value="1"/>
</dbReference>
<dbReference type="PROSITE" id="PS52004">
    <property type="entry name" value="KS3_2"/>
    <property type="match status" value="1"/>
</dbReference>
<dbReference type="SMART" id="SM00823">
    <property type="entry name" value="PKS_PP"/>
    <property type="match status" value="4"/>
</dbReference>
<feature type="domain" description="Carrier" evidence="10">
    <location>
        <begin position="503"/>
        <end position="578"/>
    </location>
</feature>
<dbReference type="Gene3D" id="3.40.640.10">
    <property type="entry name" value="Type I PLP-dependent aspartate aminotransferase-like (Major domain)"/>
    <property type="match status" value="1"/>
</dbReference>
<dbReference type="GO" id="GO:0043041">
    <property type="term" value="P:amino acid activation for nonribosomal peptide biosynthetic process"/>
    <property type="evidence" value="ECO:0007669"/>
    <property type="project" value="TreeGrafter"/>
</dbReference>
<dbReference type="STRING" id="413882.AAW51_3182"/>
<dbReference type="GO" id="GO:0008483">
    <property type="term" value="F:transaminase activity"/>
    <property type="evidence" value="ECO:0007669"/>
    <property type="project" value="InterPro"/>
</dbReference>
<dbReference type="SUPFAM" id="SSF52777">
    <property type="entry name" value="CoA-dependent acyltransferases"/>
    <property type="match status" value="4"/>
</dbReference>
<comment type="cofactor">
    <cofactor evidence="2">
        <name>pantetheine 4'-phosphate</name>
        <dbReference type="ChEBI" id="CHEBI:47942"/>
    </cofactor>
</comment>
<dbReference type="GO" id="GO:0031177">
    <property type="term" value="F:phosphopantetheine binding"/>
    <property type="evidence" value="ECO:0007669"/>
    <property type="project" value="InterPro"/>
</dbReference>
<dbReference type="Gene3D" id="3.30.559.30">
    <property type="entry name" value="Nonribosomal peptide synthetase, condensation domain"/>
    <property type="match status" value="2"/>
</dbReference>
<evidence type="ECO:0000256" key="4">
    <source>
        <dbReference type="ARBA" id="ARBA00022450"/>
    </source>
</evidence>
<dbReference type="InterPro" id="IPR016036">
    <property type="entry name" value="Malonyl_transacylase_ACP-bd"/>
</dbReference>
<feature type="domain" description="Ketosynthase family 3 (KS3)" evidence="11">
    <location>
        <begin position="592"/>
        <end position="1018"/>
    </location>
</feature>
<evidence type="ECO:0000313" key="13">
    <source>
        <dbReference type="Proteomes" id="UP000035352"/>
    </source>
</evidence>
<dbReference type="Gene3D" id="3.30.559.10">
    <property type="entry name" value="Chloramphenicol acetyltransferase-like domain"/>
    <property type="match status" value="2"/>
</dbReference>
<evidence type="ECO:0000256" key="3">
    <source>
        <dbReference type="ARBA" id="ARBA00006432"/>
    </source>
</evidence>
<dbReference type="InterPro" id="IPR016035">
    <property type="entry name" value="Acyl_Trfase/lysoPLipase"/>
</dbReference>
<dbReference type="Gene3D" id="3.30.300.30">
    <property type="match status" value="2"/>
</dbReference>
<dbReference type="Pfam" id="PF02801">
    <property type="entry name" value="Ketoacyl-synt_C"/>
    <property type="match status" value="1"/>
</dbReference>
<dbReference type="SUPFAM" id="SSF53901">
    <property type="entry name" value="Thiolase-like"/>
    <property type="match status" value="1"/>
</dbReference>
<evidence type="ECO:0000256" key="7">
    <source>
        <dbReference type="ARBA" id="ARBA00022898"/>
    </source>
</evidence>
<dbReference type="Gene3D" id="3.30.70.3290">
    <property type="match status" value="1"/>
</dbReference>
<dbReference type="Gene3D" id="3.40.47.10">
    <property type="match status" value="1"/>
</dbReference>
<accession>A0A0G3BPG9</accession>
<dbReference type="InterPro" id="IPR000873">
    <property type="entry name" value="AMP-dep_synth/lig_dom"/>
</dbReference>
<dbReference type="InterPro" id="IPR005814">
    <property type="entry name" value="Aminotrans_3"/>
</dbReference>
<dbReference type="Pfam" id="PF00202">
    <property type="entry name" value="Aminotran_3"/>
    <property type="match status" value="1"/>
</dbReference>
<dbReference type="CDD" id="cd00833">
    <property type="entry name" value="PKS"/>
    <property type="match status" value="1"/>
</dbReference>
<dbReference type="PROSITE" id="PS00606">
    <property type="entry name" value="KS3_1"/>
    <property type="match status" value="1"/>
</dbReference>
<organism evidence="12 13">
    <name type="scientific">Caldimonas brevitalea</name>
    <dbReference type="NCBI Taxonomy" id="413882"/>
    <lineage>
        <taxon>Bacteria</taxon>
        <taxon>Pseudomonadati</taxon>
        <taxon>Pseudomonadota</taxon>
        <taxon>Betaproteobacteria</taxon>
        <taxon>Burkholderiales</taxon>
        <taxon>Sphaerotilaceae</taxon>
        <taxon>Caldimonas</taxon>
    </lineage>
</organism>
<dbReference type="InterPro" id="IPR014043">
    <property type="entry name" value="Acyl_transferase_dom"/>
</dbReference>
<dbReference type="Pfam" id="PF16197">
    <property type="entry name" value="KAsynt_C_assoc"/>
    <property type="match status" value="1"/>
</dbReference>
<dbReference type="GO" id="GO:0004315">
    <property type="term" value="F:3-oxoacyl-[acyl-carrier-protein] synthase activity"/>
    <property type="evidence" value="ECO:0007669"/>
    <property type="project" value="InterPro"/>
</dbReference>
<dbReference type="Pfam" id="PF00109">
    <property type="entry name" value="ketoacyl-synt"/>
    <property type="match status" value="1"/>
</dbReference>
<evidence type="ECO:0000256" key="5">
    <source>
        <dbReference type="ARBA" id="ARBA00022553"/>
    </source>
</evidence>
<dbReference type="SUPFAM" id="SSF53383">
    <property type="entry name" value="PLP-dependent transferases"/>
    <property type="match status" value="1"/>
</dbReference>
<dbReference type="Gene3D" id="1.10.1200.10">
    <property type="entry name" value="ACP-like"/>
    <property type="match status" value="3"/>
</dbReference>
<comment type="similarity">
    <text evidence="3">Belongs to the ATP-dependent AMP-binding enzyme family.</text>
</comment>
<dbReference type="InterPro" id="IPR014030">
    <property type="entry name" value="Ketoacyl_synth_N"/>
</dbReference>
<dbReference type="InterPro" id="IPR001242">
    <property type="entry name" value="Condensation_dom"/>
</dbReference>
<dbReference type="GO" id="GO:0030170">
    <property type="term" value="F:pyridoxal phosphate binding"/>
    <property type="evidence" value="ECO:0007669"/>
    <property type="project" value="InterPro"/>
</dbReference>
<keyword evidence="6" id="KW-0808">Transferase</keyword>
<dbReference type="SUPFAM" id="SSF55048">
    <property type="entry name" value="Probable ACP-binding domain of malonyl-CoA ACP transacylase"/>
    <property type="match status" value="1"/>
</dbReference>
<dbReference type="InterPro" id="IPR029058">
    <property type="entry name" value="AB_hydrolase_fold"/>
</dbReference>
<dbReference type="InterPro" id="IPR045851">
    <property type="entry name" value="AMP-bd_C_sf"/>
</dbReference>
<dbReference type="InterPro" id="IPR018201">
    <property type="entry name" value="Ketoacyl_synth_AS"/>
</dbReference>
<dbReference type="InterPro" id="IPR009081">
    <property type="entry name" value="PP-bd_ACP"/>
</dbReference>
<feature type="compositionally biased region" description="Basic and acidic residues" evidence="9">
    <location>
        <begin position="4288"/>
        <end position="4297"/>
    </location>
</feature>
<feature type="domain" description="Carrier" evidence="10">
    <location>
        <begin position="4170"/>
        <end position="4244"/>
    </location>
</feature>
<dbReference type="InterPro" id="IPR001227">
    <property type="entry name" value="Ac_transferase_dom_sf"/>
</dbReference>
<evidence type="ECO:0000313" key="12">
    <source>
        <dbReference type="EMBL" id="AKJ29873.1"/>
    </source>
</evidence>
<dbReference type="NCBIfam" id="NF003417">
    <property type="entry name" value="PRK04813.1"/>
    <property type="match status" value="3"/>
</dbReference>
<dbReference type="InterPro" id="IPR023213">
    <property type="entry name" value="CAT-like_dom_sf"/>
</dbReference>
<dbReference type="InterPro" id="IPR042099">
    <property type="entry name" value="ANL_N_sf"/>
</dbReference>
<dbReference type="Gene3D" id="3.40.366.10">
    <property type="entry name" value="Malonyl-Coenzyme A Acyl Carrier Protein, domain 2"/>
    <property type="match status" value="1"/>
</dbReference>
<gene>
    <name evidence="12" type="ORF">AAW51_3182</name>
</gene>
<dbReference type="GO" id="GO:0009366">
    <property type="term" value="C:enterobactin synthetase complex"/>
    <property type="evidence" value="ECO:0007669"/>
    <property type="project" value="TreeGrafter"/>
</dbReference>
<dbReference type="InterPro" id="IPR015424">
    <property type="entry name" value="PyrdxlP-dep_Trfase"/>
</dbReference>